<evidence type="ECO:0000313" key="2">
    <source>
        <dbReference type="Proteomes" id="UP000540556"/>
    </source>
</evidence>
<dbReference type="AlphaFoldDB" id="A0A7W4PRQ0"/>
<name>A0A7W4PRQ0_9PROT</name>
<organism evidence="1 2">
    <name type="scientific">Gluconacetobacter takamatsuzukensis</name>
    <dbReference type="NCBI Taxonomy" id="1286190"/>
    <lineage>
        <taxon>Bacteria</taxon>
        <taxon>Pseudomonadati</taxon>
        <taxon>Pseudomonadota</taxon>
        <taxon>Alphaproteobacteria</taxon>
        <taxon>Acetobacterales</taxon>
        <taxon>Acetobacteraceae</taxon>
        <taxon>Gluconacetobacter</taxon>
    </lineage>
</organism>
<accession>A0A7W4PRQ0</accession>
<sequence>MFIRRALLARLFTPLRLALLATGLVLTFPAIGAEAVTTAFGPLEAAQPLTARGLAERIRQDGAHEVARMLTREREWPRVRRAVAAGWENWIALLPDLIPAADQATGRALQGALRRALPRNPRAVLAILDRTNSAELGGRTICAPVAEPASWRPRALTAIRGVHDIHLIDQGADCLHALEEVP</sequence>
<proteinExistence type="predicted"/>
<protein>
    <submittedName>
        <fullName evidence="1">Uncharacterized protein</fullName>
    </submittedName>
</protein>
<gene>
    <name evidence="1" type="ORF">HLH27_03665</name>
</gene>
<keyword evidence="2" id="KW-1185">Reference proteome</keyword>
<evidence type="ECO:0000313" key="1">
    <source>
        <dbReference type="EMBL" id="MBB2204116.1"/>
    </source>
</evidence>
<comment type="caution">
    <text evidence="1">The sequence shown here is derived from an EMBL/GenBank/DDBJ whole genome shotgun (WGS) entry which is preliminary data.</text>
</comment>
<dbReference type="Proteomes" id="UP000540556">
    <property type="component" value="Unassembled WGS sequence"/>
</dbReference>
<dbReference type="RefSeq" id="WP_182947877.1">
    <property type="nucleotide sequence ID" value="NZ_JABEQK010000002.1"/>
</dbReference>
<dbReference type="EMBL" id="JABEQK010000002">
    <property type="protein sequence ID" value="MBB2204116.1"/>
    <property type="molecule type" value="Genomic_DNA"/>
</dbReference>
<reference evidence="1 2" key="1">
    <citation type="submission" date="2020-04" db="EMBL/GenBank/DDBJ databases">
        <title>Description of novel Gluconacetobacter.</title>
        <authorList>
            <person name="Sombolestani A."/>
        </authorList>
    </citation>
    <scope>NUCLEOTIDE SEQUENCE [LARGE SCALE GENOMIC DNA]</scope>
    <source>
        <strain evidence="1 2">LMG 27800</strain>
    </source>
</reference>